<dbReference type="AlphaFoldDB" id="A0AAE0G696"/>
<keyword evidence="1" id="KW-0813">Transport</keyword>
<dbReference type="InterPro" id="IPR003439">
    <property type="entry name" value="ABC_transporter-like_ATP-bd"/>
</dbReference>
<evidence type="ECO:0000313" key="5">
    <source>
        <dbReference type="Proteomes" id="UP001190700"/>
    </source>
</evidence>
<feature type="compositionally biased region" description="Polar residues" evidence="2">
    <location>
        <begin position="51"/>
        <end position="62"/>
    </location>
</feature>
<protein>
    <recommendedName>
        <fullName evidence="3">ABC transporter domain-containing protein</fullName>
    </recommendedName>
</protein>
<sequence length="498" mass="54593">MTTGEQTSAEMIKLEEPEVEPDSIVSVSPAVSSTEAPSASAKEERKVHSHVSVSGDSESASCERSGVASATMGDRATHDQLENLLREIPISDEVRNALRNLFHLAEDNGNSAKAFAELAQVSSKLRAIRSHSKSNLKEKMEQINILTERLNQFMLGLQSMYKSTNRVAQRQMVKFRNVNYSASLFVSEEAYETVGSKAMKPLVKLRNLLQGKKPPITEKVLVGDLTGYLTPGTMTLVIGPPGCGKSSVHKVLSGRGNALAGKTLTGEVLYNGRNILGTDNRIEGEDYIPKRVAAYIQQTDQHFSTLTVSETAQFAYDCSHIPLDACEDDLLRKNAGLPDSDLPAFAQVVLELLGLTKVKDTQIGDEKLRGVSGGERHRVTTMEFLVGAYLIFFCDEISTGLDASATFDIVSTLKIYSEVFKIPMLFSLLQPAPEVLDLFDNIIVLEQGKPIYQGPREDILGYFDALGYAKPDRVDTADFLQELTSDLGSQYLKVSENL</sequence>
<keyword evidence="5" id="KW-1185">Reference proteome</keyword>
<feature type="region of interest" description="Disordered" evidence="2">
    <location>
        <begin position="1"/>
        <end position="75"/>
    </location>
</feature>
<dbReference type="GO" id="GO:0005524">
    <property type="term" value="F:ATP binding"/>
    <property type="evidence" value="ECO:0007669"/>
    <property type="project" value="InterPro"/>
</dbReference>
<dbReference type="SUPFAM" id="SSF52540">
    <property type="entry name" value="P-loop containing nucleoside triphosphate hydrolases"/>
    <property type="match status" value="1"/>
</dbReference>
<evidence type="ECO:0000313" key="4">
    <source>
        <dbReference type="EMBL" id="KAK3272293.1"/>
    </source>
</evidence>
<dbReference type="PANTHER" id="PTHR19241">
    <property type="entry name" value="ATP-BINDING CASSETTE TRANSPORTER"/>
    <property type="match status" value="1"/>
</dbReference>
<comment type="caution">
    <text evidence="4">The sequence shown here is derived from an EMBL/GenBank/DDBJ whole genome shotgun (WGS) entry which is preliminary data.</text>
</comment>
<dbReference type="Pfam" id="PF00005">
    <property type="entry name" value="ABC_tran"/>
    <property type="match status" value="1"/>
</dbReference>
<proteinExistence type="predicted"/>
<name>A0AAE0G696_9CHLO</name>
<dbReference type="EMBL" id="LGRX02009052">
    <property type="protein sequence ID" value="KAK3272293.1"/>
    <property type="molecule type" value="Genomic_DNA"/>
</dbReference>
<dbReference type="Proteomes" id="UP001190700">
    <property type="component" value="Unassembled WGS sequence"/>
</dbReference>
<evidence type="ECO:0000256" key="2">
    <source>
        <dbReference type="SAM" id="MobiDB-lite"/>
    </source>
</evidence>
<dbReference type="InterPro" id="IPR027417">
    <property type="entry name" value="P-loop_NTPase"/>
</dbReference>
<gene>
    <name evidence="4" type="ORF">CYMTET_19399</name>
</gene>
<feature type="domain" description="ABC transporter" evidence="3">
    <location>
        <begin position="203"/>
        <end position="472"/>
    </location>
</feature>
<evidence type="ECO:0000256" key="1">
    <source>
        <dbReference type="ARBA" id="ARBA00022448"/>
    </source>
</evidence>
<dbReference type="Gene3D" id="3.40.50.300">
    <property type="entry name" value="P-loop containing nucleotide triphosphate hydrolases"/>
    <property type="match status" value="1"/>
</dbReference>
<dbReference type="GO" id="GO:0016887">
    <property type="term" value="F:ATP hydrolysis activity"/>
    <property type="evidence" value="ECO:0007669"/>
    <property type="project" value="InterPro"/>
</dbReference>
<dbReference type="PROSITE" id="PS50893">
    <property type="entry name" value="ABC_TRANSPORTER_2"/>
    <property type="match status" value="1"/>
</dbReference>
<evidence type="ECO:0000259" key="3">
    <source>
        <dbReference type="PROSITE" id="PS50893"/>
    </source>
</evidence>
<reference evidence="4 5" key="1">
    <citation type="journal article" date="2015" name="Genome Biol. Evol.">
        <title>Comparative Genomics of a Bacterivorous Green Alga Reveals Evolutionary Causalities and Consequences of Phago-Mixotrophic Mode of Nutrition.</title>
        <authorList>
            <person name="Burns J.A."/>
            <person name="Paasch A."/>
            <person name="Narechania A."/>
            <person name="Kim E."/>
        </authorList>
    </citation>
    <scope>NUCLEOTIDE SEQUENCE [LARGE SCALE GENOMIC DNA]</scope>
    <source>
        <strain evidence="4 5">PLY_AMNH</strain>
    </source>
</reference>
<feature type="compositionally biased region" description="Polar residues" evidence="2">
    <location>
        <begin position="25"/>
        <end position="37"/>
    </location>
</feature>
<accession>A0AAE0G696</accession>
<organism evidence="4 5">
    <name type="scientific">Cymbomonas tetramitiformis</name>
    <dbReference type="NCBI Taxonomy" id="36881"/>
    <lineage>
        <taxon>Eukaryota</taxon>
        <taxon>Viridiplantae</taxon>
        <taxon>Chlorophyta</taxon>
        <taxon>Pyramimonadophyceae</taxon>
        <taxon>Pyramimonadales</taxon>
        <taxon>Pyramimonadaceae</taxon>
        <taxon>Cymbomonas</taxon>
    </lineage>
</organism>